<organism evidence="1 2">
    <name type="scientific">Eretmocerus hayati</name>
    <dbReference type="NCBI Taxonomy" id="131215"/>
    <lineage>
        <taxon>Eukaryota</taxon>
        <taxon>Metazoa</taxon>
        <taxon>Ecdysozoa</taxon>
        <taxon>Arthropoda</taxon>
        <taxon>Hexapoda</taxon>
        <taxon>Insecta</taxon>
        <taxon>Pterygota</taxon>
        <taxon>Neoptera</taxon>
        <taxon>Endopterygota</taxon>
        <taxon>Hymenoptera</taxon>
        <taxon>Apocrita</taxon>
        <taxon>Proctotrupomorpha</taxon>
        <taxon>Chalcidoidea</taxon>
        <taxon>Aphelinidae</taxon>
        <taxon>Aphelininae</taxon>
        <taxon>Eretmocerus</taxon>
    </lineage>
</organism>
<name>A0ACC2N918_9HYME</name>
<reference evidence="1" key="1">
    <citation type="submission" date="2023-04" db="EMBL/GenBank/DDBJ databases">
        <title>A chromosome-level genome assembly of the parasitoid wasp Eretmocerus hayati.</title>
        <authorList>
            <person name="Zhong Y."/>
            <person name="Liu S."/>
            <person name="Liu Y."/>
        </authorList>
    </citation>
    <scope>NUCLEOTIDE SEQUENCE</scope>
    <source>
        <strain evidence="1">ZJU_SS_LIU_2023</strain>
    </source>
</reference>
<dbReference type="Proteomes" id="UP001239111">
    <property type="component" value="Chromosome 4"/>
</dbReference>
<evidence type="ECO:0000313" key="2">
    <source>
        <dbReference type="Proteomes" id="UP001239111"/>
    </source>
</evidence>
<sequence length="181" mass="19052">MSKVWNLGGCKHGYDIEGTSLAFQGVDYVHGGDGLPLGVLGVGHGVTDDVLEEHLQHASGLLVDQSGDTLDSATTGQTTNRGLGDALDVVTQHLPVSLGASFSQSLTSLASACHLGILSGLSWYRLKTATQGPPTPMLIHGCPWSESEVQKWAVGGVLPHITQWKTAPSTAHVFNSNPYRV</sequence>
<proteinExistence type="predicted"/>
<evidence type="ECO:0000313" key="1">
    <source>
        <dbReference type="EMBL" id="KAJ8667544.1"/>
    </source>
</evidence>
<protein>
    <submittedName>
        <fullName evidence="1">Uncharacterized protein</fullName>
    </submittedName>
</protein>
<comment type="caution">
    <text evidence="1">The sequence shown here is derived from an EMBL/GenBank/DDBJ whole genome shotgun (WGS) entry which is preliminary data.</text>
</comment>
<gene>
    <name evidence="1" type="ORF">QAD02_009207</name>
</gene>
<accession>A0ACC2N918</accession>
<dbReference type="EMBL" id="CM056744">
    <property type="protein sequence ID" value="KAJ8667544.1"/>
    <property type="molecule type" value="Genomic_DNA"/>
</dbReference>
<keyword evidence="2" id="KW-1185">Reference proteome</keyword>